<dbReference type="GO" id="GO:0016020">
    <property type="term" value="C:membrane"/>
    <property type="evidence" value="ECO:0007669"/>
    <property type="project" value="UniProtKB-SubCell"/>
</dbReference>
<feature type="transmembrane region" description="Helical" evidence="6">
    <location>
        <begin position="387"/>
        <end position="406"/>
    </location>
</feature>
<dbReference type="OrthoDB" id="7584869at2"/>
<feature type="transmembrane region" description="Helical" evidence="6">
    <location>
        <begin position="353"/>
        <end position="375"/>
    </location>
</feature>
<evidence type="ECO:0000256" key="1">
    <source>
        <dbReference type="ARBA" id="ARBA00004141"/>
    </source>
</evidence>
<dbReference type="KEGG" id="prn:BW723_16330"/>
<feature type="transmembrane region" description="Helical" evidence="6">
    <location>
        <begin position="48"/>
        <end position="68"/>
    </location>
</feature>
<proteinExistence type="predicted"/>
<reference evidence="9" key="1">
    <citation type="submission" date="2016-02" db="EMBL/GenBank/DDBJ databases">
        <title>Paenibacillus sp. LPB0068, isolated from Crassostrea gigas.</title>
        <authorList>
            <person name="Shin S.-K."/>
            <person name="Yi H."/>
        </authorList>
    </citation>
    <scope>NUCLEOTIDE SEQUENCE [LARGE SCALE GENOMIC DNA]</scope>
    <source>
        <strain evidence="9">KCTC 23969</strain>
    </source>
</reference>
<sequence length="450" mass="49799">MEKRKLSFWQIWNMSFGFLGIQMGFALQNANASRILQIFGADVHELSWFWIIAPLMGLIVQPIIGHYSDKTWGKFGRRKPYFLVGAILASIGLILMPQADLFIAFLPALWVGAGMLMIMDASFNVAMEPFRALVGDNLRTDQRTLGFSVQTALIGFGAVVGSWLPYALTNWFGVSNETSSGVVPQNLIWSFVIGAAILIISILVTIFTTKEYSPEELASFDQDSDAISTDEEENSSLMDIFDDFKKMPTTMRQLSWVQFFSWFGLFGMWVFATPAIAQHIYGLPFTDSSSKTYQNAGDWVGILFGIYNLVSALYAFALPYIAKKIGRKRTHSVSLIIGGLGLLSIYIMPNENWLIVSMIGVGIAWASILAMPYAILAGSISAKKMGVYMGIFNFFIVIPQIINALIGGPLVKYAYNNQAIFALLISGISFLIAAALVYKVKDVDDVVKTN</sequence>
<dbReference type="PANTHER" id="PTHR19432:SF35">
    <property type="entry name" value="SOLUTE CARRIER FAMILY 45 MEMBER 3 ISOFORM X1"/>
    <property type="match status" value="1"/>
</dbReference>
<keyword evidence="9" id="KW-1185">Reference proteome</keyword>
<organism evidence="8 9">
    <name type="scientific">Polaribacter reichenbachii</name>
    <dbReference type="NCBI Taxonomy" id="996801"/>
    <lineage>
        <taxon>Bacteria</taxon>
        <taxon>Pseudomonadati</taxon>
        <taxon>Bacteroidota</taxon>
        <taxon>Flavobacteriia</taxon>
        <taxon>Flavobacteriales</taxon>
        <taxon>Flavobacteriaceae</taxon>
    </lineage>
</organism>
<feature type="domain" description="Major facilitator superfamily (MFS) profile" evidence="7">
    <location>
        <begin position="250"/>
        <end position="450"/>
    </location>
</feature>
<comment type="subcellular location">
    <subcellularLocation>
        <location evidence="1">Membrane</location>
        <topology evidence="1">Multi-pass membrane protein</topology>
    </subcellularLocation>
</comment>
<dbReference type="PROSITE" id="PS50850">
    <property type="entry name" value="MFS"/>
    <property type="match status" value="1"/>
</dbReference>
<dbReference type="InterPro" id="IPR036259">
    <property type="entry name" value="MFS_trans_sf"/>
</dbReference>
<keyword evidence="2" id="KW-0813">Transport</keyword>
<feature type="transmembrane region" description="Helical" evidence="6">
    <location>
        <begin position="80"/>
        <end position="96"/>
    </location>
</feature>
<evidence type="ECO:0000256" key="2">
    <source>
        <dbReference type="ARBA" id="ARBA00022448"/>
    </source>
</evidence>
<keyword evidence="5 6" id="KW-0472">Membrane</keyword>
<evidence type="ECO:0000256" key="5">
    <source>
        <dbReference type="ARBA" id="ARBA00023136"/>
    </source>
</evidence>
<dbReference type="STRING" id="996801.BW723_16330"/>
<evidence type="ECO:0000256" key="6">
    <source>
        <dbReference type="SAM" id="Phobius"/>
    </source>
</evidence>
<keyword evidence="4 6" id="KW-1133">Transmembrane helix</keyword>
<dbReference type="PANTHER" id="PTHR19432">
    <property type="entry name" value="SUGAR TRANSPORTER"/>
    <property type="match status" value="1"/>
</dbReference>
<name>A0A1B8TRZ0_9FLAO</name>
<keyword evidence="3 6" id="KW-0812">Transmembrane</keyword>
<evidence type="ECO:0000256" key="4">
    <source>
        <dbReference type="ARBA" id="ARBA00022989"/>
    </source>
</evidence>
<evidence type="ECO:0000259" key="7">
    <source>
        <dbReference type="PROSITE" id="PS50850"/>
    </source>
</evidence>
<dbReference type="InterPro" id="IPR020846">
    <property type="entry name" value="MFS_dom"/>
</dbReference>
<feature type="transmembrane region" description="Helical" evidence="6">
    <location>
        <begin position="144"/>
        <end position="167"/>
    </location>
</feature>
<dbReference type="InterPro" id="IPR011701">
    <property type="entry name" value="MFS"/>
</dbReference>
<gene>
    <name evidence="8" type="ORF">LPB301_15315</name>
</gene>
<evidence type="ECO:0000313" key="8">
    <source>
        <dbReference type="EMBL" id="OBY62248.1"/>
    </source>
</evidence>
<evidence type="ECO:0000313" key="9">
    <source>
        <dbReference type="Proteomes" id="UP000092612"/>
    </source>
</evidence>
<feature type="transmembrane region" description="Helical" evidence="6">
    <location>
        <begin position="418"/>
        <end position="438"/>
    </location>
</feature>
<comment type="caution">
    <text evidence="8">The sequence shown here is derived from an EMBL/GenBank/DDBJ whole genome shotgun (WGS) entry which is preliminary data.</text>
</comment>
<feature type="transmembrane region" description="Helical" evidence="6">
    <location>
        <begin position="330"/>
        <end position="347"/>
    </location>
</feature>
<dbReference type="Pfam" id="PF07690">
    <property type="entry name" value="MFS_1"/>
    <property type="match status" value="2"/>
</dbReference>
<accession>A0A1B8TRZ0</accession>
<feature type="transmembrane region" description="Helical" evidence="6">
    <location>
        <begin position="254"/>
        <end position="276"/>
    </location>
</feature>
<dbReference type="GO" id="GO:0022857">
    <property type="term" value="F:transmembrane transporter activity"/>
    <property type="evidence" value="ECO:0007669"/>
    <property type="project" value="InterPro"/>
</dbReference>
<dbReference type="RefSeq" id="WP_068364146.1">
    <property type="nucleotide sequence ID" value="NZ_CP019337.1"/>
</dbReference>
<protein>
    <submittedName>
        <fullName evidence="8">MFS transporter</fullName>
    </submittedName>
</protein>
<feature type="transmembrane region" description="Helical" evidence="6">
    <location>
        <begin position="296"/>
        <end position="318"/>
    </location>
</feature>
<dbReference type="EMBL" id="LSFL01000041">
    <property type="protein sequence ID" value="OBY62248.1"/>
    <property type="molecule type" value="Genomic_DNA"/>
</dbReference>
<dbReference type="Proteomes" id="UP000092612">
    <property type="component" value="Unassembled WGS sequence"/>
</dbReference>
<feature type="transmembrane region" description="Helical" evidence="6">
    <location>
        <begin position="102"/>
        <end position="123"/>
    </location>
</feature>
<evidence type="ECO:0000256" key="3">
    <source>
        <dbReference type="ARBA" id="ARBA00022692"/>
    </source>
</evidence>
<dbReference type="SUPFAM" id="SSF103473">
    <property type="entry name" value="MFS general substrate transporter"/>
    <property type="match status" value="1"/>
</dbReference>
<dbReference type="AlphaFoldDB" id="A0A1B8TRZ0"/>
<feature type="transmembrane region" description="Helical" evidence="6">
    <location>
        <begin position="187"/>
        <end position="207"/>
    </location>
</feature>
<dbReference type="Gene3D" id="1.20.1250.20">
    <property type="entry name" value="MFS general substrate transporter like domains"/>
    <property type="match status" value="1"/>
</dbReference>